<name>A0ACC1M4T3_9FUNG</name>
<protein>
    <submittedName>
        <fullName evidence="1">Uncharacterized protein</fullName>
    </submittedName>
</protein>
<reference evidence="1" key="1">
    <citation type="submission" date="2022-07" db="EMBL/GenBank/DDBJ databases">
        <title>Phylogenomic reconstructions and comparative analyses of Kickxellomycotina fungi.</title>
        <authorList>
            <person name="Reynolds N.K."/>
            <person name="Stajich J.E."/>
            <person name="Barry K."/>
            <person name="Grigoriev I.V."/>
            <person name="Crous P."/>
            <person name="Smith M.E."/>
        </authorList>
    </citation>
    <scope>NUCLEOTIDE SEQUENCE</scope>
    <source>
        <strain evidence="1">CBS 190363</strain>
    </source>
</reference>
<comment type="caution">
    <text evidence="1">The sequence shown here is derived from an EMBL/GenBank/DDBJ whole genome shotgun (WGS) entry which is preliminary data.</text>
</comment>
<keyword evidence="2" id="KW-1185">Reference proteome</keyword>
<gene>
    <name evidence="1" type="ORF">IWW38_002166</name>
</gene>
<evidence type="ECO:0000313" key="1">
    <source>
        <dbReference type="EMBL" id="KAJ2895947.1"/>
    </source>
</evidence>
<accession>A0ACC1M4T3</accession>
<evidence type="ECO:0000313" key="2">
    <source>
        <dbReference type="Proteomes" id="UP001139981"/>
    </source>
</evidence>
<organism evidence="1 2">
    <name type="scientific">Coemansia aciculifera</name>
    <dbReference type="NCBI Taxonomy" id="417176"/>
    <lineage>
        <taxon>Eukaryota</taxon>
        <taxon>Fungi</taxon>
        <taxon>Fungi incertae sedis</taxon>
        <taxon>Zoopagomycota</taxon>
        <taxon>Kickxellomycotina</taxon>
        <taxon>Kickxellomycetes</taxon>
        <taxon>Kickxellales</taxon>
        <taxon>Kickxellaceae</taxon>
        <taxon>Coemansia</taxon>
    </lineage>
</organism>
<dbReference type="Proteomes" id="UP001139981">
    <property type="component" value="Unassembled WGS sequence"/>
</dbReference>
<sequence>MTAADEFSMLDGGRGSTAGAFDPMNLSRARLTGAQQNHDPAAPREPPSLEMLAEMIKEEIRQASGLKQALDRVGVETECMATRMSGLSVDSHCGDEAKNHGCAKSGVKKLGNGKAKKQVQFVVPDDVRFRWLGIFQQPTEPEDASGSDPETPMPGQQSAVDSAVAKSAPVTTTSPPPRSGRRNDLPVSPRTSSLIRQAANATPLTDDIDIGTSDNNYVLLPFTANSSVEAVYGGSRSDTRESSMLNSRASIPHQAHGGRSAEGLLDDKEMRARLGRLFEDSSKTVADDALDTNGVGHQGKYATISGKNSRRIAAQLRVFPHEHSDSVEPVPLQTSEVLAVPRANGRIGALSPPPPGTRSAFVQPSIATSKVTASQRHSVSPEFATASSRIAQPQRNSSKPKPVDDKSPPPPVFRSGSAHLAAGNGAAPGSLGRRRNSLDESSISSRGASGDPLQASAVPPSPRRSQPSGLFRRVTTTAALRKHSDSANLGDAEQNGDDASGRVIGGTRDFFMHRLRSRTHSNSINVPGAGGGEQTTGAERARKRSDAEVKSRDSSASPPLLPQHSALPDHLQRIPAAGRRVAGAKHAKLNGVSSNARQASLQPPPSSSSSSSGTQGDVFRTPQNLEAPKSHRRSHDGGMSAADSARQHNHHHQSSTVRVARGQNDVATKAFNHVLRPANGDVETAAANGEQFGTRSSRSRRNTSESASSAPPHAQQQQPLPPRKFTLNVGRGGSERPTSAHDDSDDAVLDPPPVPRLPAGSPPLPPISAIVSPQEAAKTLALLADRRQHPAGDVDSIDYHLRRLRPANNSKSRRSSFMTTISNMLAGRKE</sequence>
<proteinExistence type="predicted"/>
<dbReference type="EMBL" id="JANBVB010000241">
    <property type="protein sequence ID" value="KAJ2895947.1"/>
    <property type="molecule type" value="Genomic_DNA"/>
</dbReference>